<dbReference type="SUPFAM" id="SSF49842">
    <property type="entry name" value="TNF-like"/>
    <property type="match status" value="1"/>
</dbReference>
<name>A0A7R9NZM8_9NEOP</name>
<gene>
    <name evidence="10" type="ORF">TTEB3V08_LOCUS10094</name>
</gene>
<dbReference type="InterPro" id="IPR006052">
    <property type="entry name" value="TNF_dom"/>
</dbReference>
<keyword evidence="4" id="KW-0964">Secreted</keyword>
<comment type="similarity">
    <text evidence="2">Belongs to the tumor necrosis factor family.</text>
</comment>
<evidence type="ECO:0000256" key="8">
    <source>
        <dbReference type="SAM" id="SignalP"/>
    </source>
</evidence>
<dbReference type="GO" id="GO:0016020">
    <property type="term" value="C:membrane"/>
    <property type="evidence" value="ECO:0007669"/>
    <property type="project" value="InterPro"/>
</dbReference>
<dbReference type="Gene3D" id="2.60.120.40">
    <property type="match status" value="1"/>
</dbReference>
<dbReference type="PANTHER" id="PTHR15151">
    <property type="entry name" value="PROTEIN EIGER"/>
    <property type="match status" value="1"/>
</dbReference>
<accession>A0A7R9NZM8</accession>
<reference evidence="10" key="1">
    <citation type="submission" date="2020-11" db="EMBL/GenBank/DDBJ databases">
        <authorList>
            <person name="Tran Van P."/>
        </authorList>
    </citation>
    <scope>NUCLEOTIDE SEQUENCE</scope>
</reference>
<evidence type="ECO:0000256" key="2">
    <source>
        <dbReference type="ARBA" id="ARBA00008670"/>
    </source>
</evidence>
<dbReference type="Pfam" id="PF00229">
    <property type="entry name" value="TNF"/>
    <property type="match status" value="1"/>
</dbReference>
<feature type="region of interest" description="Disordered" evidence="7">
    <location>
        <begin position="362"/>
        <end position="382"/>
    </location>
</feature>
<dbReference type="PANTHER" id="PTHR15151:SF24">
    <property type="entry name" value="A PROLIFERATION-INDUCING LIGAND-LIKE PROTEIN-RELATED"/>
    <property type="match status" value="1"/>
</dbReference>
<organism evidence="10">
    <name type="scientific">Timema tahoe</name>
    <dbReference type="NCBI Taxonomy" id="61484"/>
    <lineage>
        <taxon>Eukaryota</taxon>
        <taxon>Metazoa</taxon>
        <taxon>Ecdysozoa</taxon>
        <taxon>Arthropoda</taxon>
        <taxon>Hexapoda</taxon>
        <taxon>Insecta</taxon>
        <taxon>Pterygota</taxon>
        <taxon>Neoptera</taxon>
        <taxon>Polyneoptera</taxon>
        <taxon>Phasmatodea</taxon>
        <taxon>Timematodea</taxon>
        <taxon>Timematoidea</taxon>
        <taxon>Timematidae</taxon>
        <taxon>Timema</taxon>
    </lineage>
</organism>
<dbReference type="GO" id="GO:0005164">
    <property type="term" value="F:tumor necrosis factor receptor binding"/>
    <property type="evidence" value="ECO:0007669"/>
    <property type="project" value="InterPro"/>
</dbReference>
<keyword evidence="8" id="KW-0732">Signal</keyword>
<feature type="signal peptide" evidence="8">
    <location>
        <begin position="1"/>
        <end position="38"/>
    </location>
</feature>
<proteinExistence type="inferred from homology"/>
<evidence type="ECO:0000313" key="10">
    <source>
        <dbReference type="EMBL" id="CAD7462200.1"/>
    </source>
</evidence>
<feature type="chain" id="PRO_5031007463" description="THD domain-containing protein" evidence="8">
    <location>
        <begin position="39"/>
        <end position="603"/>
    </location>
</feature>
<evidence type="ECO:0000256" key="5">
    <source>
        <dbReference type="ARBA" id="ARBA00023157"/>
    </source>
</evidence>
<evidence type="ECO:0000256" key="3">
    <source>
        <dbReference type="ARBA" id="ARBA00022514"/>
    </source>
</evidence>
<dbReference type="GO" id="GO:0006955">
    <property type="term" value="P:immune response"/>
    <property type="evidence" value="ECO:0007669"/>
    <property type="project" value="InterPro"/>
</dbReference>
<feature type="domain" description="THD" evidence="9">
    <location>
        <begin position="452"/>
        <end position="597"/>
    </location>
</feature>
<keyword evidence="6" id="KW-0325">Glycoprotein</keyword>
<dbReference type="InterPro" id="IPR008983">
    <property type="entry name" value="Tumour_necrosis_fac-like_dom"/>
</dbReference>
<protein>
    <recommendedName>
        <fullName evidence="9">THD domain-containing protein</fullName>
    </recommendedName>
</protein>
<keyword evidence="3" id="KW-0202">Cytokine</keyword>
<dbReference type="GO" id="GO:0005125">
    <property type="term" value="F:cytokine activity"/>
    <property type="evidence" value="ECO:0007669"/>
    <property type="project" value="UniProtKB-KW"/>
</dbReference>
<evidence type="ECO:0000256" key="7">
    <source>
        <dbReference type="SAM" id="MobiDB-lite"/>
    </source>
</evidence>
<comment type="subcellular location">
    <subcellularLocation>
        <location evidence="1">Secreted</location>
    </subcellularLocation>
</comment>
<dbReference type="PROSITE" id="PS50049">
    <property type="entry name" value="THD_2"/>
    <property type="match status" value="1"/>
</dbReference>
<dbReference type="GO" id="GO:0005615">
    <property type="term" value="C:extracellular space"/>
    <property type="evidence" value="ECO:0007669"/>
    <property type="project" value="UniProtKB-KW"/>
</dbReference>
<dbReference type="AlphaFoldDB" id="A0A7R9NZM8"/>
<keyword evidence="5" id="KW-1015">Disulfide bond</keyword>
<dbReference type="PROSITE" id="PS00251">
    <property type="entry name" value="THD_1"/>
    <property type="match status" value="1"/>
</dbReference>
<dbReference type="EMBL" id="OE005736">
    <property type="protein sequence ID" value="CAD7462200.1"/>
    <property type="molecule type" value="Genomic_DNA"/>
</dbReference>
<dbReference type="InterPro" id="IPR021184">
    <property type="entry name" value="TNF_CS"/>
</dbReference>
<evidence type="ECO:0000256" key="6">
    <source>
        <dbReference type="ARBA" id="ARBA00023180"/>
    </source>
</evidence>
<evidence type="ECO:0000259" key="9">
    <source>
        <dbReference type="PROSITE" id="PS50049"/>
    </source>
</evidence>
<evidence type="ECO:0000256" key="1">
    <source>
        <dbReference type="ARBA" id="ARBA00004613"/>
    </source>
</evidence>
<sequence length="603" mass="67017">MLPTCGHANPDAPAHSLGQPQLGLRILWLSLTISLLATSPSGNKQVFVCVCYLLVRRPNPLFQLHTAHRDSSPSTLFPLTPTPAPHCPPRLIAKPLFPLDPTLASHHSMRLFAELLFPLPPASAPHHSPSSYSPFPILQLHTATLRQAFPFTLTPFPSSPSSAQLHPSFQHPMGHTQRSAQKYTWDRALLIDELTHTMAFRFQTIEERFTQQLQQLVQVINPVSTQTNSGTLPSALPALMPEPTSQRRPENTADPGCHKFPIVRVQPVPHKHLEEEGVTGVLRPPILDAMEPAPVDALGPVLKIRSGVNTVWSSKPPLKKYSSPTDIPLLTRQSRVMQTDSSSSGVPLIVPYIPSGQHETKYQEQKASPVTVVHSGGKNRQRRLKTERINPALETLDEQTTSRPTRTRQLVVAHYHGSFSCVTETGYQICVDLGIFPNYGRGPSSPLKPPLPLSTILHELSSSLRPERNGRLRHPDGIFTDWAASSWMNQLGMNRHFTLQQGGTVTIRTSGVYYIYAQIYYVDEHDTNGYRVYVNNIPVLQCTTSTSHVPNTSQSNTCHSTTLHYLNQSDQLSIRDVEGLRYSLFEPAKSFFGLIKMGDATIK</sequence>
<dbReference type="InterPro" id="IPR051748">
    <property type="entry name" value="TNF_Ligand_Superfamily"/>
</dbReference>
<evidence type="ECO:0000256" key="4">
    <source>
        <dbReference type="ARBA" id="ARBA00022525"/>
    </source>
</evidence>